<organism evidence="1 2">
    <name type="scientific">Dryococelus australis</name>
    <dbReference type="NCBI Taxonomy" id="614101"/>
    <lineage>
        <taxon>Eukaryota</taxon>
        <taxon>Metazoa</taxon>
        <taxon>Ecdysozoa</taxon>
        <taxon>Arthropoda</taxon>
        <taxon>Hexapoda</taxon>
        <taxon>Insecta</taxon>
        <taxon>Pterygota</taxon>
        <taxon>Neoptera</taxon>
        <taxon>Polyneoptera</taxon>
        <taxon>Phasmatodea</taxon>
        <taxon>Verophasmatodea</taxon>
        <taxon>Anareolatae</taxon>
        <taxon>Phasmatidae</taxon>
        <taxon>Eurycanthinae</taxon>
        <taxon>Dryococelus</taxon>
    </lineage>
</organism>
<reference evidence="1 2" key="1">
    <citation type="submission" date="2023-02" db="EMBL/GenBank/DDBJ databases">
        <title>LHISI_Scaffold_Assembly.</title>
        <authorList>
            <person name="Stuart O.P."/>
            <person name="Cleave R."/>
            <person name="Magrath M.J.L."/>
            <person name="Mikheyev A.S."/>
        </authorList>
    </citation>
    <scope>NUCLEOTIDE SEQUENCE [LARGE SCALE GENOMIC DNA]</scope>
    <source>
        <strain evidence="1">Daus_M_001</strain>
        <tissue evidence="1">Leg muscle</tissue>
    </source>
</reference>
<dbReference type="Proteomes" id="UP001159363">
    <property type="component" value="Chromosome 6"/>
</dbReference>
<sequence>MTITKLQRISWCKTRK</sequence>
<accession>A0ABQ9H563</accession>
<evidence type="ECO:0000313" key="2">
    <source>
        <dbReference type="Proteomes" id="UP001159363"/>
    </source>
</evidence>
<evidence type="ECO:0000313" key="1">
    <source>
        <dbReference type="EMBL" id="KAJ8879437.1"/>
    </source>
</evidence>
<dbReference type="EMBL" id="JARBHB010000007">
    <property type="protein sequence ID" value="KAJ8879437.1"/>
    <property type="molecule type" value="Genomic_DNA"/>
</dbReference>
<name>A0ABQ9H563_9NEOP</name>
<comment type="caution">
    <text evidence="1">The sequence shown here is derived from an EMBL/GenBank/DDBJ whole genome shotgun (WGS) entry which is preliminary data.</text>
</comment>
<gene>
    <name evidence="1" type="ORF">PR048_020045</name>
</gene>
<proteinExistence type="predicted"/>
<protein>
    <submittedName>
        <fullName evidence="1">Uncharacterized protein</fullName>
    </submittedName>
</protein>
<keyword evidence="2" id="KW-1185">Reference proteome</keyword>